<protein>
    <submittedName>
        <fullName evidence="1">Uncharacterized protein</fullName>
    </submittedName>
</protein>
<gene>
    <name evidence="1" type="ORF">CcrColossus_gp209</name>
</gene>
<dbReference type="GeneID" id="13995137"/>
<reference evidence="1 2" key="1">
    <citation type="journal article" date="2012" name="BMC Genomics">
        <title>The Caulobacter crescentus phage phiCbK: genomics of a canonical phage.</title>
        <authorList>
            <person name="Gill J.J."/>
            <person name="Berry J.D."/>
            <person name="Russell W.K."/>
            <person name="Lessor L."/>
            <person name="Escobar Garcia D.A."/>
            <person name="Hernandez D."/>
            <person name="Kane A."/>
            <person name="Keene J."/>
            <person name="Maddox M."/>
            <person name="Martin R."/>
            <person name="Mohan S."/>
            <person name="Thorn A.M."/>
            <person name="Russell D.H."/>
            <person name="Young R."/>
        </authorList>
    </citation>
    <scope>NUCLEOTIDE SEQUENCE [LARGE SCALE GENOMIC DNA]</scope>
</reference>
<dbReference type="Proteomes" id="UP000000463">
    <property type="component" value="Segment"/>
</dbReference>
<dbReference type="RefSeq" id="YP_006988443.1">
    <property type="nucleotide sequence ID" value="NC_019406.1"/>
</dbReference>
<name>K4JRW5_9CAUD</name>
<proteinExistence type="predicted"/>
<organism evidence="1 2">
    <name type="scientific">Caulobacter phage CcrColossus</name>
    <dbReference type="NCBI Taxonomy" id="1211640"/>
    <lineage>
        <taxon>Viruses</taxon>
        <taxon>Duplodnaviria</taxon>
        <taxon>Heunggongvirae</taxon>
        <taxon>Uroviricota</taxon>
        <taxon>Caudoviricetes</taxon>
        <taxon>Jeanschmidtviridae</taxon>
        <taxon>Colossusvirus</taxon>
        <taxon>Colossusvirus colossus</taxon>
    </lineage>
</organism>
<dbReference type="KEGG" id="vg:13995137"/>
<keyword evidence="2" id="KW-1185">Reference proteome</keyword>
<accession>K4JRW5</accession>
<evidence type="ECO:0000313" key="2">
    <source>
        <dbReference type="Proteomes" id="UP000000463"/>
    </source>
</evidence>
<evidence type="ECO:0000313" key="1">
    <source>
        <dbReference type="EMBL" id="AFU88079.1"/>
    </source>
</evidence>
<dbReference type="EMBL" id="JX100810">
    <property type="protein sequence ID" value="AFU88079.1"/>
    <property type="molecule type" value="Genomic_DNA"/>
</dbReference>
<sequence>MPYDTSPEAPAFDRQRPLYRAFLSDEDNTIAWHHVSIDFTPGDALTDTEVNNLYFIYSLQPWWPTFIERLNLNRKATIYTSRDLWGPHVVDLTLEVDGELDRATIFKVDKYNIARGVLVSEDRKGRFRRGEIITTSYILAGPDDKGIIRTRNSVYRLLNWKKA</sequence>